<geneLocation type="plasmid" evidence="2">
    <name>pkf715c dna</name>
</geneLocation>
<dbReference type="RefSeq" id="WP_096427262.1">
    <property type="nucleotide sequence ID" value="NZ_AP015032.1"/>
</dbReference>
<dbReference type="Proteomes" id="UP000218731">
    <property type="component" value="Plasmid pKF715C"/>
</dbReference>
<evidence type="ECO:0000313" key="1">
    <source>
        <dbReference type="EMBL" id="BAW27552.1"/>
    </source>
</evidence>
<protein>
    <submittedName>
        <fullName evidence="1">Transcriptional regulator</fullName>
    </submittedName>
</protein>
<reference evidence="1 2" key="1">
    <citation type="submission" date="2015-11" db="EMBL/GenBank/DDBJ databases">
        <title>Complete genome sequencing of a biphenyl-degrading bacterium, Pseudomonas putida KF715 (=NBRC110667).</title>
        <authorList>
            <person name="Suenaga H."/>
            <person name="Fujihara N."/>
            <person name="Watanabe T."/>
            <person name="Hirose J."/>
            <person name="Kimura N."/>
            <person name="Yamazoe A."/>
            <person name="Hosoyama A."/>
            <person name="Shimodaira J."/>
            <person name="Furukawa K."/>
        </authorList>
    </citation>
    <scope>NUCLEOTIDE SEQUENCE [LARGE SCALE GENOMIC DNA]</scope>
    <source>
        <strain evidence="1 2">KF715</strain>
        <plasmid evidence="2">Plasmid pkf715c dna</plasmid>
    </source>
</reference>
<name>A0A1L7NQ51_PSEPU</name>
<keyword evidence="1" id="KW-0614">Plasmid</keyword>
<dbReference type="AlphaFoldDB" id="A0A1L7NQ51"/>
<evidence type="ECO:0000313" key="2">
    <source>
        <dbReference type="Proteomes" id="UP000218731"/>
    </source>
</evidence>
<gene>
    <name evidence="1" type="ORF">KF715C_pC1190</name>
</gene>
<organism evidence="1 2">
    <name type="scientific">Pseudomonas putida</name>
    <name type="common">Arthrobacter siderocapsulatus</name>
    <dbReference type="NCBI Taxonomy" id="303"/>
    <lineage>
        <taxon>Bacteria</taxon>
        <taxon>Pseudomonadati</taxon>
        <taxon>Pseudomonadota</taxon>
        <taxon>Gammaproteobacteria</taxon>
        <taxon>Pseudomonadales</taxon>
        <taxon>Pseudomonadaceae</taxon>
        <taxon>Pseudomonas</taxon>
    </lineage>
</organism>
<dbReference type="EMBL" id="AP015032">
    <property type="protein sequence ID" value="BAW27552.1"/>
    <property type="molecule type" value="Genomic_DNA"/>
</dbReference>
<proteinExistence type="predicted"/>
<sequence length="158" mass="17849">MNIEIFEGCRTVEEAVDAAQAARRQRFILYVDLRFDGVRIRALSAYSEQDQVKFANQMAVAVNARSGIPERLSRRLEDILGLPFGWFDQDYPERELRCSIARGTRLATKLRFYDLSPKFKTASKMAIISGAPSGERGLSKALYLRAVAHLVPKKQPKA</sequence>
<accession>A0A1L7NQ51</accession>